<dbReference type="Proteomes" id="UP000256328">
    <property type="component" value="Unassembled WGS sequence"/>
</dbReference>
<name>A0A3D8QVA4_9HELO</name>
<dbReference type="Pfam" id="PF25485">
    <property type="entry name" value="DUF7908"/>
    <property type="match status" value="1"/>
</dbReference>
<sequence>MIQAVSYDTLVLHRATLDIKRQDFCTTLYVAATAVEKVVYINQYFNENTTINISGGVHISINNAPTQFITTLVVTQTQTVTQISTTNLTSTSNPLTALPSSLATPTSTESPITTGKTPSFGLLIVPSTPEATTAAGVQRRQVTVDLLDGNGLATNNCTAILNSTSSKTFSIANGQLSVSASGFYFSTSGQNSSALFAASSVIGAISTEFTLSNQGILEWRNDTFQGGVARFCLKSNQVTAVFSGALPSDCGEISLRAAATCISSSSTASLPSSSASSSLGIISTAATTSLHSDSPVLSPSLTQTPALSSNASQSSGGPSFTNPSISSTVSTQSSNLPLITSFSSTSSSAVKSSVITTTSGTLSSTIISTNQLAAAEAIVISQSYQEFCSNILGYVPATLISTSTEFVIVTSITTGTNVGTSIVNFTPTVTTTVTSISTETKVVPTTRLTVPYKRNVANMYDNLEARPLGRRQIQTPLLLATFPADIVTSACLVEVTATSTAIEYIYETVTSTSVSSAFTDDGLGTMVTSTYAEVTSFVTIQSTTTDSIASTPNQTTMCADPSATVGSSGFVRYYSGSGFRESENNPGNDNPSNGPPQTLAFNTTAHGCPALEEAVERCATYSINVFGGYFAFDLHFLTNISQWECVAYLDYIQTGQYFTVADPNVYIAFGYSL</sequence>
<feature type="domain" description="DUF7908" evidence="2">
    <location>
        <begin position="133"/>
        <end position="258"/>
    </location>
</feature>
<feature type="compositionally biased region" description="Low complexity" evidence="1">
    <location>
        <begin position="305"/>
        <end position="328"/>
    </location>
</feature>
<accession>A0A3D8QVA4</accession>
<gene>
    <name evidence="3" type="ORF">BP5796_10313</name>
</gene>
<reference evidence="3 4" key="1">
    <citation type="journal article" date="2018" name="IMA Fungus">
        <title>IMA Genome-F 9: Draft genome sequence of Annulohypoxylon stygium, Aspergillus mulundensis, Berkeleyomyces basicola (syn. Thielaviopsis basicola), Ceratocystis smalleyi, two Cercospora beticola strains, Coleophoma cylindrospora, Fusarium fracticaudum, Phialophora cf. hyalina, and Morchella septimelata.</title>
        <authorList>
            <person name="Wingfield B.D."/>
            <person name="Bills G.F."/>
            <person name="Dong Y."/>
            <person name="Huang W."/>
            <person name="Nel W.J."/>
            <person name="Swalarsk-Parry B.S."/>
            <person name="Vaghefi N."/>
            <person name="Wilken P.M."/>
            <person name="An Z."/>
            <person name="de Beer Z.W."/>
            <person name="De Vos L."/>
            <person name="Chen L."/>
            <person name="Duong T.A."/>
            <person name="Gao Y."/>
            <person name="Hammerbacher A."/>
            <person name="Kikkert J.R."/>
            <person name="Li Y."/>
            <person name="Li H."/>
            <person name="Li K."/>
            <person name="Li Q."/>
            <person name="Liu X."/>
            <person name="Ma X."/>
            <person name="Naidoo K."/>
            <person name="Pethybridge S.J."/>
            <person name="Sun J."/>
            <person name="Steenkamp E.T."/>
            <person name="van der Nest M.A."/>
            <person name="van Wyk S."/>
            <person name="Wingfield M.J."/>
            <person name="Xiong C."/>
            <person name="Yue Q."/>
            <person name="Zhang X."/>
        </authorList>
    </citation>
    <scope>NUCLEOTIDE SEQUENCE [LARGE SCALE GENOMIC DNA]</scope>
    <source>
        <strain evidence="3 4">BP5796</strain>
    </source>
</reference>
<evidence type="ECO:0000256" key="1">
    <source>
        <dbReference type="SAM" id="MobiDB-lite"/>
    </source>
</evidence>
<proteinExistence type="predicted"/>
<evidence type="ECO:0000259" key="2">
    <source>
        <dbReference type="Pfam" id="PF25485"/>
    </source>
</evidence>
<feature type="region of interest" description="Disordered" evidence="1">
    <location>
        <begin position="291"/>
        <end position="328"/>
    </location>
</feature>
<dbReference type="AlphaFoldDB" id="A0A3D8QVA4"/>
<dbReference type="OrthoDB" id="3919993at2759"/>
<feature type="compositionally biased region" description="Polar residues" evidence="1">
    <location>
        <begin position="291"/>
        <end position="304"/>
    </location>
</feature>
<dbReference type="EMBL" id="PDLN01000015">
    <property type="protein sequence ID" value="RDW65621.1"/>
    <property type="molecule type" value="Genomic_DNA"/>
</dbReference>
<evidence type="ECO:0000313" key="3">
    <source>
        <dbReference type="EMBL" id="RDW65621.1"/>
    </source>
</evidence>
<comment type="caution">
    <text evidence="3">The sequence shown here is derived from an EMBL/GenBank/DDBJ whole genome shotgun (WGS) entry which is preliminary data.</text>
</comment>
<evidence type="ECO:0000313" key="4">
    <source>
        <dbReference type="Proteomes" id="UP000256328"/>
    </source>
</evidence>
<protein>
    <recommendedName>
        <fullName evidence="2">DUF7908 domain-containing protein</fullName>
    </recommendedName>
</protein>
<keyword evidence="4" id="KW-1185">Reference proteome</keyword>
<organism evidence="3 4">
    <name type="scientific">Coleophoma crateriformis</name>
    <dbReference type="NCBI Taxonomy" id="565419"/>
    <lineage>
        <taxon>Eukaryota</taxon>
        <taxon>Fungi</taxon>
        <taxon>Dikarya</taxon>
        <taxon>Ascomycota</taxon>
        <taxon>Pezizomycotina</taxon>
        <taxon>Leotiomycetes</taxon>
        <taxon>Helotiales</taxon>
        <taxon>Dermateaceae</taxon>
        <taxon>Coleophoma</taxon>
    </lineage>
</organism>
<dbReference type="InterPro" id="IPR057230">
    <property type="entry name" value="DUF7908"/>
</dbReference>